<dbReference type="InterPro" id="IPR058475">
    <property type="entry name" value="DUF8161_N"/>
</dbReference>
<dbReference type="Proteomes" id="UP000199076">
    <property type="component" value="Unassembled WGS sequence"/>
</dbReference>
<evidence type="ECO:0000313" key="4">
    <source>
        <dbReference type="EMBL" id="SDG41291.1"/>
    </source>
</evidence>
<dbReference type="STRING" id="660518.SAMN05216218_1356"/>
<feature type="region of interest" description="Disordered" evidence="1">
    <location>
        <begin position="1"/>
        <end position="24"/>
    </location>
</feature>
<evidence type="ECO:0000313" key="5">
    <source>
        <dbReference type="Proteomes" id="UP000199076"/>
    </source>
</evidence>
<evidence type="ECO:0000256" key="1">
    <source>
        <dbReference type="SAM" id="MobiDB-lite"/>
    </source>
</evidence>
<protein>
    <submittedName>
        <fullName evidence="4">Uncharacterized protein</fullName>
    </submittedName>
</protein>
<evidence type="ECO:0000259" key="2">
    <source>
        <dbReference type="Pfam" id="PF26493"/>
    </source>
</evidence>
<evidence type="ECO:0000259" key="3">
    <source>
        <dbReference type="Pfam" id="PF26495"/>
    </source>
</evidence>
<feature type="domain" description="DUF8161" evidence="2">
    <location>
        <begin position="33"/>
        <end position="88"/>
    </location>
</feature>
<dbReference type="EMBL" id="FNBK01000035">
    <property type="protein sequence ID" value="SDG41291.1"/>
    <property type="molecule type" value="Genomic_DNA"/>
</dbReference>
<dbReference type="Pfam" id="PF26493">
    <property type="entry name" value="DUF8161"/>
    <property type="match status" value="1"/>
</dbReference>
<gene>
    <name evidence="4" type="ORF">SAMN05216218_1356</name>
</gene>
<dbReference type="OrthoDB" id="216831at2157"/>
<feature type="domain" description="DUF8161" evidence="3">
    <location>
        <begin position="99"/>
        <end position="132"/>
    </location>
</feature>
<dbReference type="InterPro" id="IPR059014">
    <property type="entry name" value="DUF8161_C"/>
</dbReference>
<reference evidence="5" key="1">
    <citation type="submission" date="2016-10" db="EMBL/GenBank/DDBJ databases">
        <authorList>
            <person name="Varghese N."/>
            <person name="Submissions S."/>
        </authorList>
    </citation>
    <scope>NUCLEOTIDE SEQUENCE [LARGE SCALE GENOMIC DNA]</scope>
    <source>
        <strain evidence="5">IBRC-M 10760</strain>
    </source>
</reference>
<feature type="compositionally biased region" description="Acidic residues" evidence="1">
    <location>
        <begin position="1"/>
        <end position="10"/>
    </location>
</feature>
<organism evidence="4 5">
    <name type="scientific">Halorientalis regularis</name>
    <dbReference type="NCBI Taxonomy" id="660518"/>
    <lineage>
        <taxon>Archaea</taxon>
        <taxon>Methanobacteriati</taxon>
        <taxon>Methanobacteriota</taxon>
        <taxon>Stenosarchaea group</taxon>
        <taxon>Halobacteria</taxon>
        <taxon>Halobacteriales</taxon>
        <taxon>Haloarculaceae</taxon>
        <taxon>Halorientalis</taxon>
    </lineage>
</organism>
<dbReference type="Pfam" id="PF26495">
    <property type="entry name" value="DUF8161_C"/>
    <property type="match status" value="1"/>
</dbReference>
<accession>A0A1G7U1U8</accession>
<sequence>MTDDTDDVDPENPRPEGHYPRFAGNEWHYVPDELARSISLGPAGDGEPGQDWVLTYTPERRDEDDREKVLIRLTPRALQELYIETKDLSPDARQAGHTAECGLCGESVPLAKAVPDKREEPVHRRCYVDAYGTAEWLEHY</sequence>
<dbReference type="RefSeq" id="WP_092695742.1">
    <property type="nucleotide sequence ID" value="NZ_FNBK01000035.1"/>
</dbReference>
<keyword evidence="5" id="KW-1185">Reference proteome</keyword>
<proteinExistence type="predicted"/>
<dbReference type="AlphaFoldDB" id="A0A1G7U1U8"/>
<name>A0A1G7U1U8_9EURY</name>